<evidence type="ECO:0000313" key="2">
    <source>
        <dbReference type="EMBL" id="PTB41922.1"/>
    </source>
</evidence>
<dbReference type="Proteomes" id="UP000240493">
    <property type="component" value="Unassembled WGS sequence"/>
</dbReference>
<gene>
    <name evidence="2" type="ORF">M441DRAFT_378950</name>
</gene>
<reference evidence="2 3" key="1">
    <citation type="submission" date="2016-07" db="EMBL/GenBank/DDBJ databases">
        <title>Multiple horizontal gene transfer events from other fungi enriched the ability of initially mycotrophic Trichoderma (Ascomycota) to feed on dead plant biomass.</title>
        <authorList>
            <consortium name="DOE Joint Genome Institute"/>
            <person name="Aerts A."/>
            <person name="Atanasova L."/>
            <person name="Chenthamara K."/>
            <person name="Zhang J."/>
            <person name="Grujic M."/>
            <person name="Henrissat B."/>
            <person name="Kuo A."/>
            <person name="Salamov A."/>
            <person name="Lipzen A."/>
            <person name="Labutti K."/>
            <person name="Barry K."/>
            <person name="Miao Y."/>
            <person name="Rahimi M.J."/>
            <person name="Shen Q."/>
            <person name="Grigoriev I.V."/>
            <person name="Kubicek C.P."/>
            <person name="Druzhinina I.S."/>
        </authorList>
    </citation>
    <scope>NUCLEOTIDE SEQUENCE [LARGE SCALE GENOMIC DNA]</scope>
    <source>
        <strain evidence="2 3">CBS 433.97</strain>
    </source>
</reference>
<evidence type="ECO:0000256" key="1">
    <source>
        <dbReference type="SAM" id="MobiDB-lite"/>
    </source>
</evidence>
<keyword evidence="3" id="KW-1185">Reference proteome</keyword>
<evidence type="ECO:0000313" key="3">
    <source>
        <dbReference type="Proteomes" id="UP000240493"/>
    </source>
</evidence>
<dbReference type="AlphaFoldDB" id="A0A2T3ZAW5"/>
<organism evidence="2 3">
    <name type="scientific">Trichoderma asperellum (strain ATCC 204424 / CBS 433.97 / NBRC 101777)</name>
    <dbReference type="NCBI Taxonomy" id="1042311"/>
    <lineage>
        <taxon>Eukaryota</taxon>
        <taxon>Fungi</taxon>
        <taxon>Dikarya</taxon>
        <taxon>Ascomycota</taxon>
        <taxon>Pezizomycotina</taxon>
        <taxon>Sordariomycetes</taxon>
        <taxon>Hypocreomycetidae</taxon>
        <taxon>Hypocreales</taxon>
        <taxon>Hypocreaceae</taxon>
        <taxon>Trichoderma</taxon>
    </lineage>
</organism>
<feature type="region of interest" description="Disordered" evidence="1">
    <location>
        <begin position="68"/>
        <end position="90"/>
    </location>
</feature>
<sequence>MVRRYAVHLPSTLPQRQILRRRGFRLSGPGCDGGLSPIQLKLQNTDATCYVQCKQHLPAIRAVSRCPGPTRLTANKKKKKKEQQSEGKIPRVQAPAFSLTTVGVLLDDTNNSAARSKPTYPPTIAAQCHVSFGDAIVKKSWSSASWRRFFPGAWRFPASGRRLFFRCPDRNRLFLGRAHLRMPRQRSWGRGEFMKLKLGLEVPPSRTRTWR</sequence>
<proteinExistence type="predicted"/>
<protein>
    <submittedName>
        <fullName evidence="2">Uncharacterized protein</fullName>
    </submittedName>
</protein>
<dbReference type="EMBL" id="KZ679260">
    <property type="protein sequence ID" value="PTB41922.1"/>
    <property type="molecule type" value="Genomic_DNA"/>
</dbReference>
<name>A0A2T3ZAW5_TRIA4</name>
<accession>A0A2T3ZAW5</accession>